<comment type="caution">
    <text evidence="3">The sequence shown here is derived from an EMBL/GenBank/DDBJ whole genome shotgun (WGS) entry which is preliminary data.</text>
</comment>
<keyword evidence="2" id="KW-0732">Signal</keyword>
<feature type="signal peptide" evidence="2">
    <location>
        <begin position="1"/>
        <end position="22"/>
    </location>
</feature>
<reference evidence="4" key="1">
    <citation type="journal article" date="2023" name="Commun. Biol.">
        <title>Genome analysis of Parmales, the sister group of diatoms, reveals the evolutionary specialization of diatoms from phago-mixotrophs to photoautotrophs.</title>
        <authorList>
            <person name="Ban H."/>
            <person name="Sato S."/>
            <person name="Yoshikawa S."/>
            <person name="Yamada K."/>
            <person name="Nakamura Y."/>
            <person name="Ichinomiya M."/>
            <person name="Sato N."/>
            <person name="Blanc-Mathieu R."/>
            <person name="Endo H."/>
            <person name="Kuwata A."/>
            <person name="Ogata H."/>
        </authorList>
    </citation>
    <scope>NUCLEOTIDE SEQUENCE [LARGE SCALE GENOMIC DNA]</scope>
</reference>
<sequence>MINLRSVFPIILITVAVLDVLSFSSSSPSSPPRSPSFRSLTPSEEHEEVMLSFAAPPLSNPSSRRILQASNATVWTMQDLFDTLSYHGLTPLHDGTVSLYAGLYNCDAEGEDDDDSGEGDESGSGRCYENNFSLIYIKEPNPVVLKCRNPDISIDRNSWGCVISAGGVRRVFVVSGAASNNGISYRAALEGIIISDGWAVSGGGLGVDRGATVDITMCTFFQNMAWGQHFKGGAIVAIGASTSINLAATVFWENNGTHGASDIFSYYNETVGSNPTVRVSQSSCLQPYNSSLPKMGPLLDVEGQSFVGTVNSWICFPEGTFNDLIDYHNEDDDDSSDDDDSPTGGARGGAWHEGKLTIAAVVISFIGLGW</sequence>
<dbReference type="EMBL" id="BRYA01000266">
    <property type="protein sequence ID" value="GMI45814.1"/>
    <property type="molecule type" value="Genomic_DNA"/>
</dbReference>
<evidence type="ECO:0000256" key="2">
    <source>
        <dbReference type="SAM" id="SignalP"/>
    </source>
</evidence>
<name>A0A9W7GJ37_9STRA</name>
<dbReference type="Proteomes" id="UP001165065">
    <property type="component" value="Unassembled WGS sequence"/>
</dbReference>
<keyword evidence="4" id="KW-1185">Reference proteome</keyword>
<organism evidence="3 4">
    <name type="scientific">Triparma columacea</name>
    <dbReference type="NCBI Taxonomy" id="722753"/>
    <lineage>
        <taxon>Eukaryota</taxon>
        <taxon>Sar</taxon>
        <taxon>Stramenopiles</taxon>
        <taxon>Ochrophyta</taxon>
        <taxon>Bolidophyceae</taxon>
        <taxon>Parmales</taxon>
        <taxon>Triparmaceae</taxon>
        <taxon>Triparma</taxon>
    </lineage>
</organism>
<accession>A0A9W7GJ37</accession>
<gene>
    <name evidence="3" type="ORF">TrCOL_g4059</name>
</gene>
<evidence type="ECO:0000313" key="4">
    <source>
        <dbReference type="Proteomes" id="UP001165065"/>
    </source>
</evidence>
<evidence type="ECO:0000256" key="1">
    <source>
        <dbReference type="SAM" id="MobiDB-lite"/>
    </source>
</evidence>
<dbReference type="AlphaFoldDB" id="A0A9W7GJ37"/>
<feature type="compositionally biased region" description="Acidic residues" evidence="1">
    <location>
        <begin position="329"/>
        <end position="341"/>
    </location>
</feature>
<feature type="chain" id="PRO_5040855932" evidence="2">
    <location>
        <begin position="23"/>
        <end position="370"/>
    </location>
</feature>
<protein>
    <submittedName>
        <fullName evidence="3">Uncharacterized protein</fullName>
    </submittedName>
</protein>
<evidence type="ECO:0000313" key="3">
    <source>
        <dbReference type="EMBL" id="GMI45814.1"/>
    </source>
</evidence>
<feature type="region of interest" description="Disordered" evidence="1">
    <location>
        <begin position="327"/>
        <end position="349"/>
    </location>
</feature>
<proteinExistence type="predicted"/>